<dbReference type="SUPFAM" id="SSF55120">
    <property type="entry name" value="Pseudouridine synthase"/>
    <property type="match status" value="1"/>
</dbReference>
<feature type="active site" description="Nucleophile" evidence="4 5">
    <location>
        <position position="56"/>
    </location>
</feature>
<evidence type="ECO:0000256" key="6">
    <source>
        <dbReference type="PIRSR" id="PIRSR001430-2"/>
    </source>
</evidence>
<dbReference type="HAMAP" id="MF_00171">
    <property type="entry name" value="TruA"/>
    <property type="match status" value="1"/>
</dbReference>
<comment type="catalytic activity">
    <reaction evidence="4 7">
        <text>uridine(38/39/40) in tRNA = pseudouridine(38/39/40) in tRNA</text>
        <dbReference type="Rhea" id="RHEA:22376"/>
        <dbReference type="Rhea" id="RHEA-COMP:10085"/>
        <dbReference type="Rhea" id="RHEA-COMP:10087"/>
        <dbReference type="ChEBI" id="CHEBI:65314"/>
        <dbReference type="ChEBI" id="CHEBI:65315"/>
        <dbReference type="EC" id="5.4.99.12"/>
    </reaction>
</comment>
<feature type="domain" description="Pseudouridine synthase I TruA alpha/beta" evidence="8">
    <location>
        <begin position="157"/>
        <end position="262"/>
    </location>
</feature>
<evidence type="ECO:0000313" key="10">
    <source>
        <dbReference type="Proteomes" id="UP000234560"/>
    </source>
</evidence>
<comment type="function">
    <text evidence="4">Formation of pseudouridine at positions 38, 39 and 40 in the anticodon stem and loop of transfer RNAs.</text>
</comment>
<dbReference type="CDD" id="cd02570">
    <property type="entry name" value="PseudoU_synth_EcTruA"/>
    <property type="match status" value="1"/>
</dbReference>
<dbReference type="Gene3D" id="3.30.70.660">
    <property type="entry name" value="Pseudouridine synthase I, catalytic domain, C-terminal subdomain"/>
    <property type="match status" value="1"/>
</dbReference>
<dbReference type="AlphaFoldDB" id="A0AAF0YW53"/>
<gene>
    <name evidence="4" type="primary">truA</name>
    <name evidence="9" type="ORF">CYJ47_10065</name>
</gene>
<evidence type="ECO:0000256" key="3">
    <source>
        <dbReference type="ARBA" id="ARBA00023235"/>
    </source>
</evidence>
<evidence type="ECO:0000256" key="1">
    <source>
        <dbReference type="ARBA" id="ARBA00009375"/>
    </source>
</evidence>
<dbReference type="Proteomes" id="UP000234560">
    <property type="component" value="Chromosome"/>
</dbReference>
<comment type="caution">
    <text evidence="4">Lacks conserved residue(s) required for the propagation of feature annotation.</text>
</comment>
<dbReference type="PIRSF" id="PIRSF001430">
    <property type="entry name" value="tRNA_psdUrid_synth"/>
    <property type="match status" value="1"/>
</dbReference>
<dbReference type="InterPro" id="IPR020097">
    <property type="entry name" value="PsdUridine_synth_TruA_a/b_dom"/>
</dbReference>
<protein>
    <recommendedName>
        <fullName evidence="4">tRNA pseudouridine synthase A</fullName>
        <ecNumber evidence="4">5.4.99.12</ecNumber>
    </recommendedName>
    <alternativeName>
        <fullName evidence="4">tRNA pseudouridine(38-40) synthase</fullName>
    </alternativeName>
    <alternativeName>
        <fullName evidence="4">tRNA pseudouridylate synthase I</fullName>
    </alternativeName>
    <alternativeName>
        <fullName evidence="4">tRNA-uridine isomerase I</fullName>
    </alternativeName>
</protein>
<dbReference type="KEGG" id="cpyr:CYJ47_10065"/>
<evidence type="ECO:0000256" key="7">
    <source>
        <dbReference type="RuleBase" id="RU003792"/>
    </source>
</evidence>
<comment type="similarity">
    <text evidence="1 4 7">Belongs to the tRNA pseudouridine synthase TruA family.</text>
</comment>
<dbReference type="InterPro" id="IPR020103">
    <property type="entry name" value="PsdUridine_synth_cat_dom_sf"/>
</dbReference>
<proteinExistence type="inferred from homology"/>
<dbReference type="InterPro" id="IPR001406">
    <property type="entry name" value="PsdUridine_synth_TruA"/>
</dbReference>
<dbReference type="PANTHER" id="PTHR11142">
    <property type="entry name" value="PSEUDOURIDYLATE SYNTHASE"/>
    <property type="match status" value="1"/>
</dbReference>
<reference evidence="9" key="2">
    <citation type="submission" date="2023-10" db="EMBL/GenBank/DDBJ databases">
        <authorList>
            <person name="Choi B."/>
        </authorList>
    </citation>
    <scope>NUCLEOTIDE SEQUENCE</scope>
    <source>
        <strain evidence="9">UMB0763</strain>
    </source>
</reference>
<feature type="binding site" evidence="4 6">
    <location>
        <position position="122"/>
    </location>
    <ligand>
        <name>substrate</name>
    </ligand>
</feature>
<dbReference type="RefSeq" id="WP_101677743.1">
    <property type="nucleotide sequence ID" value="NZ_CP136958.1"/>
</dbReference>
<reference evidence="9" key="1">
    <citation type="submission" date="2017-12" db="EMBL/GenBank/DDBJ databases">
        <authorList>
            <person name="Thomas-White K."/>
            <person name="Wolfe A.J."/>
        </authorList>
    </citation>
    <scope>NUCLEOTIDE SEQUENCE</scope>
    <source>
        <strain evidence="9">UMB0763</strain>
    </source>
</reference>
<evidence type="ECO:0000259" key="8">
    <source>
        <dbReference type="Pfam" id="PF01416"/>
    </source>
</evidence>
<dbReference type="InterPro" id="IPR020094">
    <property type="entry name" value="TruA/RsuA/RluB/E/F_N"/>
</dbReference>
<dbReference type="EMBL" id="CP136958">
    <property type="protein sequence ID" value="WOT01605.1"/>
    <property type="molecule type" value="Genomic_DNA"/>
</dbReference>
<name>A0AAF0YW53_9CORY</name>
<evidence type="ECO:0000256" key="5">
    <source>
        <dbReference type="PIRSR" id="PIRSR001430-1"/>
    </source>
</evidence>
<sequence length="288" mass="31690">MTVNLRFDIAYDGTDFHGWASQRDGLRTVQSTLEEVVRLVLRLDESYTLTVAGRTDAGVHATGQVANMVVPASSLEQRSIDGDPGRLTSRLNKLLPADVSLLRVSAVPNDFDSRFSALRRHYEYRVTTRPGGPLPLHRIDTAAWRKPIDIDVVAACAEAFVGLHDFVALCKYKPHATTIRTVESFTWEDISTAREPQTYLARISADAFCWSMVRSLVGACLAVGEGRRGLDFAPRLLTLSQRCDEVPVAPACGLTLTGVDYPDDDQLAARAEATRKRRTADEVDRAGS</sequence>
<comment type="subunit">
    <text evidence="4">Homodimer.</text>
</comment>
<keyword evidence="2 4" id="KW-0819">tRNA processing</keyword>
<dbReference type="GO" id="GO:0160147">
    <property type="term" value="F:tRNA pseudouridine(38-40) synthase activity"/>
    <property type="evidence" value="ECO:0007669"/>
    <property type="project" value="UniProtKB-EC"/>
</dbReference>
<dbReference type="EC" id="5.4.99.12" evidence="4"/>
<evidence type="ECO:0000256" key="4">
    <source>
        <dbReference type="HAMAP-Rule" id="MF_00171"/>
    </source>
</evidence>
<dbReference type="GO" id="GO:0003723">
    <property type="term" value="F:RNA binding"/>
    <property type="evidence" value="ECO:0007669"/>
    <property type="project" value="InterPro"/>
</dbReference>
<dbReference type="GO" id="GO:0031119">
    <property type="term" value="P:tRNA pseudouridine synthesis"/>
    <property type="evidence" value="ECO:0007669"/>
    <property type="project" value="UniProtKB-UniRule"/>
</dbReference>
<dbReference type="InterPro" id="IPR020095">
    <property type="entry name" value="PsdUridine_synth_TruA_C"/>
</dbReference>
<dbReference type="Pfam" id="PF01416">
    <property type="entry name" value="PseudoU_synth_1"/>
    <property type="match status" value="2"/>
</dbReference>
<accession>A0AAF0YW53</accession>
<organism evidence="9 10">
    <name type="scientific">Corynebacterium pyruviciproducens</name>
    <dbReference type="NCBI Taxonomy" id="598660"/>
    <lineage>
        <taxon>Bacteria</taxon>
        <taxon>Bacillati</taxon>
        <taxon>Actinomycetota</taxon>
        <taxon>Actinomycetes</taxon>
        <taxon>Mycobacteriales</taxon>
        <taxon>Corynebacteriaceae</taxon>
        <taxon>Corynebacterium</taxon>
    </lineage>
</organism>
<dbReference type="Gene3D" id="3.30.70.580">
    <property type="entry name" value="Pseudouridine synthase I, catalytic domain, N-terminal subdomain"/>
    <property type="match status" value="1"/>
</dbReference>
<evidence type="ECO:0000313" key="9">
    <source>
        <dbReference type="EMBL" id="WOT01605.1"/>
    </source>
</evidence>
<evidence type="ECO:0000256" key="2">
    <source>
        <dbReference type="ARBA" id="ARBA00022694"/>
    </source>
</evidence>
<dbReference type="PANTHER" id="PTHR11142:SF0">
    <property type="entry name" value="TRNA PSEUDOURIDINE SYNTHASE-LIKE 1"/>
    <property type="match status" value="1"/>
</dbReference>
<keyword evidence="3 4" id="KW-0413">Isomerase</keyword>
<feature type="domain" description="Pseudouridine synthase I TruA alpha/beta" evidence="8">
    <location>
        <begin position="10"/>
        <end position="115"/>
    </location>
</feature>